<protein>
    <recommendedName>
        <fullName evidence="2">Zinc-ribbon domain-containing protein</fullName>
    </recommendedName>
</protein>
<sequence>MSVFTHDDKEVKAPSQHKSDSPLDKTKIICFACGSEIPANSKVCPTCGTSLK</sequence>
<feature type="region of interest" description="Disordered" evidence="1">
    <location>
        <begin position="1"/>
        <end position="22"/>
    </location>
</feature>
<name>X1BPX4_9ZZZZ</name>
<dbReference type="AlphaFoldDB" id="X1BPX4"/>
<gene>
    <name evidence="3" type="ORF">S01H4_02911</name>
</gene>
<comment type="caution">
    <text evidence="3">The sequence shown here is derived from an EMBL/GenBank/DDBJ whole genome shotgun (WGS) entry which is preliminary data.</text>
</comment>
<dbReference type="EMBL" id="BART01000674">
    <property type="protein sequence ID" value="GAG74201.1"/>
    <property type="molecule type" value="Genomic_DNA"/>
</dbReference>
<feature type="domain" description="Zinc-ribbon" evidence="2">
    <location>
        <begin position="33"/>
        <end position="51"/>
    </location>
</feature>
<reference evidence="3" key="1">
    <citation type="journal article" date="2014" name="Front. Microbiol.">
        <title>High frequency of phylogenetically diverse reductive dehalogenase-homologous genes in deep subseafloor sedimentary metagenomes.</title>
        <authorList>
            <person name="Kawai M."/>
            <person name="Futagami T."/>
            <person name="Toyoda A."/>
            <person name="Takaki Y."/>
            <person name="Nishi S."/>
            <person name="Hori S."/>
            <person name="Arai W."/>
            <person name="Tsubouchi T."/>
            <person name="Morono Y."/>
            <person name="Uchiyama I."/>
            <person name="Ito T."/>
            <person name="Fujiyama A."/>
            <person name="Inagaki F."/>
            <person name="Takami H."/>
        </authorList>
    </citation>
    <scope>NUCLEOTIDE SEQUENCE</scope>
    <source>
        <strain evidence="3">Expedition CK06-06</strain>
    </source>
</reference>
<organism evidence="3">
    <name type="scientific">marine sediment metagenome</name>
    <dbReference type="NCBI Taxonomy" id="412755"/>
    <lineage>
        <taxon>unclassified sequences</taxon>
        <taxon>metagenomes</taxon>
        <taxon>ecological metagenomes</taxon>
    </lineage>
</organism>
<dbReference type="InterPro" id="IPR026870">
    <property type="entry name" value="Zinc_ribbon_dom"/>
</dbReference>
<proteinExistence type="predicted"/>
<dbReference type="Pfam" id="PF13240">
    <property type="entry name" value="Zn_Ribbon_1"/>
    <property type="match status" value="1"/>
</dbReference>
<accession>X1BPX4</accession>
<evidence type="ECO:0000259" key="2">
    <source>
        <dbReference type="Pfam" id="PF13240"/>
    </source>
</evidence>
<evidence type="ECO:0000313" key="3">
    <source>
        <dbReference type="EMBL" id="GAG74201.1"/>
    </source>
</evidence>
<evidence type="ECO:0000256" key="1">
    <source>
        <dbReference type="SAM" id="MobiDB-lite"/>
    </source>
</evidence>